<accession>A0A8H5CBP8</accession>
<dbReference type="Gene3D" id="3.40.50.300">
    <property type="entry name" value="P-loop containing nucleotide triphosphate hydrolases"/>
    <property type="match status" value="1"/>
</dbReference>
<dbReference type="OrthoDB" id="194358at2759"/>
<dbReference type="InterPro" id="IPR036770">
    <property type="entry name" value="Ankyrin_rpt-contain_sf"/>
</dbReference>
<dbReference type="Pfam" id="PF00023">
    <property type="entry name" value="Ank"/>
    <property type="match status" value="1"/>
</dbReference>
<dbReference type="InterPro" id="IPR056884">
    <property type="entry name" value="NPHP3-like_N"/>
</dbReference>
<evidence type="ECO:0000259" key="4">
    <source>
        <dbReference type="Pfam" id="PF24883"/>
    </source>
</evidence>
<keyword evidence="6" id="KW-1185">Reference proteome</keyword>
<dbReference type="SUPFAM" id="SSF48403">
    <property type="entry name" value="Ankyrin repeat"/>
    <property type="match status" value="2"/>
</dbReference>
<feature type="domain" description="Nephrocystin 3-like N-terminal" evidence="4">
    <location>
        <begin position="135"/>
        <end position="292"/>
    </location>
</feature>
<gene>
    <name evidence="5" type="ORF">D9758_015555</name>
</gene>
<feature type="repeat" description="ANK" evidence="3">
    <location>
        <begin position="778"/>
        <end position="810"/>
    </location>
</feature>
<reference evidence="5 6" key="1">
    <citation type="journal article" date="2020" name="ISME J.">
        <title>Uncovering the hidden diversity of litter-decomposition mechanisms in mushroom-forming fungi.</title>
        <authorList>
            <person name="Floudas D."/>
            <person name="Bentzer J."/>
            <person name="Ahren D."/>
            <person name="Johansson T."/>
            <person name="Persson P."/>
            <person name="Tunlid A."/>
        </authorList>
    </citation>
    <scope>NUCLEOTIDE SEQUENCE [LARGE SCALE GENOMIC DNA]</scope>
    <source>
        <strain evidence="5 6">CBS 291.85</strain>
    </source>
</reference>
<comment type="caution">
    <text evidence="5">The sequence shown here is derived from an EMBL/GenBank/DDBJ whole genome shotgun (WGS) entry which is preliminary data.</text>
</comment>
<feature type="repeat" description="ANK" evidence="3">
    <location>
        <begin position="712"/>
        <end position="744"/>
    </location>
</feature>
<evidence type="ECO:0000313" key="6">
    <source>
        <dbReference type="Proteomes" id="UP000559256"/>
    </source>
</evidence>
<dbReference type="InterPro" id="IPR027417">
    <property type="entry name" value="P-loop_NTPase"/>
</dbReference>
<evidence type="ECO:0000256" key="2">
    <source>
        <dbReference type="ARBA" id="ARBA00023043"/>
    </source>
</evidence>
<dbReference type="PROSITE" id="PS50088">
    <property type="entry name" value="ANK_REPEAT"/>
    <property type="match status" value="12"/>
</dbReference>
<feature type="repeat" description="ANK" evidence="3">
    <location>
        <begin position="646"/>
        <end position="678"/>
    </location>
</feature>
<keyword evidence="1" id="KW-0677">Repeat</keyword>
<dbReference type="Pfam" id="PF24883">
    <property type="entry name" value="NPHP3_N"/>
    <property type="match status" value="1"/>
</dbReference>
<evidence type="ECO:0000256" key="3">
    <source>
        <dbReference type="PROSITE-ProRule" id="PRU00023"/>
    </source>
</evidence>
<dbReference type="PROSITE" id="PS50297">
    <property type="entry name" value="ANK_REP_REGION"/>
    <property type="match status" value="11"/>
</dbReference>
<feature type="repeat" description="ANK" evidence="3">
    <location>
        <begin position="745"/>
        <end position="777"/>
    </location>
</feature>
<keyword evidence="2 3" id="KW-0040">ANK repeat</keyword>
<feature type="repeat" description="ANK" evidence="3">
    <location>
        <begin position="943"/>
        <end position="975"/>
    </location>
</feature>
<dbReference type="EMBL" id="JAACJM010000190">
    <property type="protein sequence ID" value="KAF5338867.1"/>
    <property type="molecule type" value="Genomic_DNA"/>
</dbReference>
<dbReference type="SMART" id="SM00248">
    <property type="entry name" value="ANK"/>
    <property type="match status" value="13"/>
</dbReference>
<proteinExistence type="predicted"/>
<feature type="repeat" description="ANK" evidence="3">
    <location>
        <begin position="877"/>
        <end position="909"/>
    </location>
</feature>
<evidence type="ECO:0000256" key="1">
    <source>
        <dbReference type="ARBA" id="ARBA00022737"/>
    </source>
</evidence>
<dbReference type="PANTHER" id="PTHR24171">
    <property type="entry name" value="ANKYRIN REPEAT DOMAIN-CONTAINING PROTEIN 39-RELATED"/>
    <property type="match status" value="1"/>
</dbReference>
<organism evidence="5 6">
    <name type="scientific">Tetrapyrgos nigripes</name>
    <dbReference type="NCBI Taxonomy" id="182062"/>
    <lineage>
        <taxon>Eukaryota</taxon>
        <taxon>Fungi</taxon>
        <taxon>Dikarya</taxon>
        <taxon>Basidiomycota</taxon>
        <taxon>Agaricomycotina</taxon>
        <taxon>Agaricomycetes</taxon>
        <taxon>Agaricomycetidae</taxon>
        <taxon>Agaricales</taxon>
        <taxon>Marasmiineae</taxon>
        <taxon>Marasmiaceae</taxon>
        <taxon>Tetrapyrgos</taxon>
    </lineage>
</organism>
<dbReference type="Gene3D" id="1.25.40.20">
    <property type="entry name" value="Ankyrin repeat-containing domain"/>
    <property type="match status" value="3"/>
</dbReference>
<feature type="repeat" description="ANK" evidence="3">
    <location>
        <begin position="811"/>
        <end position="843"/>
    </location>
</feature>
<feature type="repeat" description="ANK" evidence="3">
    <location>
        <begin position="910"/>
        <end position="942"/>
    </location>
</feature>
<dbReference type="Pfam" id="PF12796">
    <property type="entry name" value="Ank_2"/>
    <property type="match status" value="5"/>
</dbReference>
<feature type="repeat" description="ANK" evidence="3">
    <location>
        <begin position="679"/>
        <end position="711"/>
    </location>
</feature>
<feature type="repeat" description="ANK" evidence="3">
    <location>
        <begin position="580"/>
        <end position="612"/>
    </location>
</feature>
<feature type="repeat" description="ANK" evidence="3">
    <location>
        <begin position="613"/>
        <end position="645"/>
    </location>
</feature>
<sequence length="1029" mass="112495">MSLPSTIIRKMKRSIDDVAKQNKRKRLVLTDTGPVAGAAENNMSLDGQVPQGSSIATGRDLHMYNVQGNQNQTISNDYSQTVNSHNNIYDNRYIQTGGSNTFVTLDAMENIKKWIKAPDPSANYNAAYEKMTESTGEWLLKDSRLIQWKQNGGLLWLQGKEMNVIYFSTNVITTLKTEGHTVFYFYFDTLDQTKVKATYKGLLSSIMLSTGIEFNKTVLQDLYQKYASGTSQMHTDAMKATLLQLLKQHSSAIYIVMDALDECQAQDQHLVSRFILDLLGVDSRIHILASCRHAASAIGVSSATYDISLNEQIVKSDIQRHIEQVFQERPLSVNVHKEVTKALVNGAHGQIRWVDCQIQQLQELATRKAILDAIKNLPENLEDTYLKALLRTKKGHQKDVQAILRWLLFGYWPLTLELLPEILRIDFEGRKLEAAERIEVNGVSKIIDSTLVVVQEEIDVWYDETEHILQLAHPSVKEYILSDQIKSSSAALFHVNDQLAHNFIAQSCMIYLVVYGEDVSIDKEQLPLVYYAAENWSEHVKNLQQLEDPIKSLSLHLLTDTNGSCSKWFASSGWLNVIAGSASPLYYASTISLSNIMQLLIEEGANINAQGGKYGTPLLAAVSMQNKDTVKLLLEKGADVNAQGGNYGTPLQAALFKGYDEIVKLLFENGADVNAQGGEYGTALQAALCMGYEDIARLLLEKGADVNAQHGAYGTPLQAALFRGYEDIARLLLEKGADVNAQCGQYGTPLQAALCKGYKDIAMLLVEKGADVNAQVGKYGNALYTACFHGCKDLVRLFLEKGADVNARGGNYGSALQVAFSYHRTDIVRLLLEKGADVTALSGGYGTPLQAASFIGNKNHVMLLLEMGEDVNAQGGEYGTALQAASFKGHENLVRLLLKKGADVNAQGGEYSTALQAGSFKGNENLVKLLLEKGADVNAQGGKYGNALQAASFKGNKNLVKLLLEKGAGVNAQGGEYGTALQAASAAVCVAQQYYVNIVQVLLHHGANVNSQGGKYGSPIQAAALCGNQ</sequence>
<dbReference type="Proteomes" id="UP000559256">
    <property type="component" value="Unassembled WGS sequence"/>
</dbReference>
<dbReference type="AlphaFoldDB" id="A0A8H5CBP8"/>
<evidence type="ECO:0000313" key="5">
    <source>
        <dbReference type="EMBL" id="KAF5338867.1"/>
    </source>
</evidence>
<dbReference type="InterPro" id="IPR002110">
    <property type="entry name" value="Ankyrin_rpt"/>
</dbReference>
<protein>
    <recommendedName>
        <fullName evidence="4">Nephrocystin 3-like N-terminal domain-containing protein</fullName>
    </recommendedName>
</protein>
<feature type="repeat" description="ANK" evidence="3">
    <location>
        <begin position="847"/>
        <end position="876"/>
    </location>
</feature>
<dbReference type="PANTHER" id="PTHR24171:SF10">
    <property type="entry name" value="ANKYRIN REPEAT DOMAIN-CONTAINING PROTEIN 29-LIKE"/>
    <property type="match status" value="1"/>
</dbReference>
<name>A0A8H5CBP8_9AGAR</name>